<reference evidence="2" key="1">
    <citation type="submission" date="2022-07" db="EMBL/GenBank/DDBJ databases">
        <authorList>
            <person name="Kouya T."/>
            <person name="Ishiyama Y."/>
        </authorList>
    </citation>
    <scope>NUCLEOTIDE SEQUENCE</scope>
    <source>
        <strain evidence="2">WR16-4</strain>
    </source>
</reference>
<dbReference type="PANTHER" id="PTHR37038:SF14">
    <property type="entry name" value="TRANSCRIPTIONAL ACTIVATOR"/>
    <property type="match status" value="1"/>
</dbReference>
<dbReference type="PANTHER" id="PTHR37038">
    <property type="entry name" value="TRANSCRIPTIONAL REGULATOR-RELATED"/>
    <property type="match status" value="1"/>
</dbReference>
<gene>
    <name evidence="2" type="ORF">WR164_10430</name>
</gene>
<dbReference type="GO" id="GO:0003677">
    <property type="term" value="F:DNA binding"/>
    <property type="evidence" value="ECO:0007669"/>
    <property type="project" value="InterPro"/>
</dbReference>
<dbReference type="PROSITE" id="PS50943">
    <property type="entry name" value="HTH_CROC1"/>
    <property type="match status" value="1"/>
</dbReference>
<protein>
    <submittedName>
        <fullName evidence="2">Transcriptional regulator</fullName>
    </submittedName>
</protein>
<dbReference type="InterPro" id="IPR053163">
    <property type="entry name" value="HTH-type_regulator_Rgg"/>
</dbReference>
<comment type="caution">
    <text evidence="2">The sequence shown here is derived from an EMBL/GenBank/DDBJ whole genome shotgun (WGS) entry which is preliminary data.</text>
</comment>
<name>A0A9W6ETJ6_9LACO</name>
<keyword evidence="3" id="KW-1185">Reference proteome</keyword>
<evidence type="ECO:0000313" key="2">
    <source>
        <dbReference type="EMBL" id="GLB47064.1"/>
    </source>
</evidence>
<dbReference type="SUPFAM" id="SSF47413">
    <property type="entry name" value="lambda repressor-like DNA-binding domains"/>
    <property type="match status" value="1"/>
</dbReference>
<dbReference type="Pfam" id="PF01381">
    <property type="entry name" value="HTH_3"/>
    <property type="match status" value="1"/>
</dbReference>
<accession>A0A9W6ETJ6</accession>
<dbReference type="Proteomes" id="UP001144204">
    <property type="component" value="Unassembled WGS sequence"/>
</dbReference>
<proteinExistence type="predicted"/>
<feature type="domain" description="HTH cro/C1-type" evidence="1">
    <location>
        <begin position="10"/>
        <end position="63"/>
    </location>
</feature>
<dbReference type="SUPFAM" id="SSF48452">
    <property type="entry name" value="TPR-like"/>
    <property type="match status" value="1"/>
</dbReference>
<dbReference type="InterPro" id="IPR011990">
    <property type="entry name" value="TPR-like_helical_dom_sf"/>
</dbReference>
<evidence type="ECO:0000313" key="3">
    <source>
        <dbReference type="Proteomes" id="UP001144204"/>
    </source>
</evidence>
<dbReference type="InterPro" id="IPR010982">
    <property type="entry name" value="Lambda_DNA-bd_dom_sf"/>
</dbReference>
<evidence type="ECO:0000259" key="1">
    <source>
        <dbReference type="PROSITE" id="PS50943"/>
    </source>
</evidence>
<dbReference type="EMBL" id="BRPL01000002">
    <property type="protein sequence ID" value="GLB47064.1"/>
    <property type="molecule type" value="Genomic_DNA"/>
</dbReference>
<dbReference type="CDD" id="cd00093">
    <property type="entry name" value="HTH_XRE"/>
    <property type="match status" value="1"/>
</dbReference>
<dbReference type="InterPro" id="IPR001387">
    <property type="entry name" value="Cro/C1-type_HTH"/>
</dbReference>
<dbReference type="SMART" id="SM00530">
    <property type="entry name" value="HTH_XRE"/>
    <property type="match status" value="1"/>
</dbReference>
<dbReference type="AlphaFoldDB" id="A0A9W6ETJ6"/>
<reference evidence="2" key="2">
    <citation type="journal article" date="2023" name="PLoS ONE">
        <title>Philodulcilactobacillus myokoensis gen. nov., sp. nov., a fructophilic, acidophilic, and agar-phobic lactic acid bacterium isolated from fermented vegetable extracts.</title>
        <authorList>
            <person name="Kouya T."/>
            <person name="Ishiyama Y."/>
            <person name="Ohashi S."/>
            <person name="Kumakubo R."/>
            <person name="Yamazaki T."/>
            <person name="Otaki T."/>
        </authorList>
    </citation>
    <scope>NUCLEOTIDE SEQUENCE</scope>
    <source>
        <strain evidence="2">WR16-4</strain>
    </source>
</reference>
<sequence>MILEINGELIKKRRLKMKMSQKDLANKICTQATISLLERNNTCTSFKLLYPICKRLNLPIDKIEKHSKYNKDVLEYIEEQIWKEHYKEALKRWEKIDQHKLDDAESRGRYYCYGGILQIYVKKDYPFAIHYFNFLFDHCRLDSNCFYKIWCQVGMAMSYYYLDHKKASLDYLGEAFRNFTNFYEYHSVDYNLISKMFIKIAKFYLKLGERQRAIYICNQAINLAKRRNVMHNVQHYYFIAGTNLYTLHNNNQAFEYLDHAQHFSKFTHDPVMLKNISEFKKQYPNNKDTSSK</sequence>
<dbReference type="Gene3D" id="1.25.40.10">
    <property type="entry name" value="Tetratricopeptide repeat domain"/>
    <property type="match status" value="1"/>
</dbReference>
<organism evidence="2 3">
    <name type="scientific">Philodulcilactobacillus myokoensis</name>
    <dbReference type="NCBI Taxonomy" id="2929573"/>
    <lineage>
        <taxon>Bacteria</taxon>
        <taxon>Bacillati</taxon>
        <taxon>Bacillota</taxon>
        <taxon>Bacilli</taxon>
        <taxon>Lactobacillales</taxon>
        <taxon>Lactobacillaceae</taxon>
        <taxon>Philodulcilactobacillus</taxon>
    </lineage>
</organism>